<evidence type="ECO:0000256" key="1">
    <source>
        <dbReference type="SAM" id="MobiDB-lite"/>
    </source>
</evidence>
<dbReference type="EMBL" id="PKSM01000002">
    <property type="protein sequence ID" value="POW23331.1"/>
    <property type="molecule type" value="Genomic_DNA"/>
</dbReference>
<dbReference type="AlphaFoldDB" id="A0A2S4WNI7"/>
<proteinExistence type="predicted"/>
<reference evidence="2 3" key="1">
    <citation type="submission" date="2017-12" db="EMBL/GenBank/DDBJ databases">
        <title>Gene loss provides genomic basis for host adaptation in cereal stripe rust fungi.</title>
        <authorList>
            <person name="Xia C."/>
        </authorList>
    </citation>
    <scope>NUCLEOTIDE SEQUENCE [LARGE SCALE GENOMIC DNA]</scope>
    <source>
        <strain evidence="2 3">93TX-2</strain>
    </source>
</reference>
<gene>
    <name evidence="2" type="ORF">PSHT_00262</name>
</gene>
<reference evidence="3" key="3">
    <citation type="journal article" date="2018" name="Mol. Plant Microbe Interact.">
        <title>Genome sequence resources for the wheat stripe rust pathogen (Puccinia striiformis f. sp. tritici) and the barley stripe rust pathogen (Puccinia striiformis f. sp. hordei).</title>
        <authorList>
            <person name="Xia C."/>
            <person name="Wang M."/>
            <person name="Yin C."/>
            <person name="Cornejo O.E."/>
            <person name="Hulbert S.H."/>
            <person name="Chen X."/>
        </authorList>
    </citation>
    <scope>NUCLEOTIDE SEQUENCE [LARGE SCALE GENOMIC DNA]</scope>
    <source>
        <strain evidence="3">93TX-2</strain>
    </source>
</reference>
<name>A0A2S4WNI7_9BASI</name>
<feature type="region of interest" description="Disordered" evidence="1">
    <location>
        <begin position="37"/>
        <end position="68"/>
    </location>
</feature>
<sequence length="101" mass="11552">MRKKFRAMAAAENGAVIASQIVNDSNPPTLLEQILHNTSGEALRNRRKDFEPTQPKRKDEDVKDQSKKLTNNINRHCLKGLQRLCLRKLAKEGKESPKLKF</sequence>
<organism evidence="2 3">
    <name type="scientific">Puccinia striiformis</name>
    <dbReference type="NCBI Taxonomy" id="27350"/>
    <lineage>
        <taxon>Eukaryota</taxon>
        <taxon>Fungi</taxon>
        <taxon>Dikarya</taxon>
        <taxon>Basidiomycota</taxon>
        <taxon>Pucciniomycotina</taxon>
        <taxon>Pucciniomycetes</taxon>
        <taxon>Pucciniales</taxon>
        <taxon>Pucciniaceae</taxon>
        <taxon>Puccinia</taxon>
    </lineage>
</organism>
<dbReference type="Proteomes" id="UP000238274">
    <property type="component" value="Unassembled WGS sequence"/>
</dbReference>
<reference evidence="3" key="2">
    <citation type="journal article" date="2018" name="BMC Genomics">
        <title>Genomic insights into host adaptation between the wheat stripe rust pathogen (Puccinia striiformis f. sp. tritici) and the barley stripe rust pathogen (Puccinia striiformis f. sp. hordei).</title>
        <authorList>
            <person name="Xia C."/>
            <person name="Wang M."/>
            <person name="Yin C."/>
            <person name="Cornejo O.E."/>
            <person name="Hulbert S.H."/>
            <person name="Chen X."/>
        </authorList>
    </citation>
    <scope>NUCLEOTIDE SEQUENCE [LARGE SCALE GENOMIC DNA]</scope>
    <source>
        <strain evidence="3">93TX-2</strain>
    </source>
</reference>
<keyword evidence="3" id="KW-1185">Reference proteome</keyword>
<feature type="compositionally biased region" description="Basic and acidic residues" evidence="1">
    <location>
        <begin position="48"/>
        <end position="67"/>
    </location>
</feature>
<accession>A0A2S4WNI7</accession>
<evidence type="ECO:0000313" key="2">
    <source>
        <dbReference type="EMBL" id="POW23331.1"/>
    </source>
</evidence>
<dbReference type="VEuPathDB" id="FungiDB:PSHT_00262"/>
<evidence type="ECO:0000313" key="3">
    <source>
        <dbReference type="Proteomes" id="UP000238274"/>
    </source>
</evidence>
<comment type="caution">
    <text evidence="2">The sequence shown here is derived from an EMBL/GenBank/DDBJ whole genome shotgun (WGS) entry which is preliminary data.</text>
</comment>
<protein>
    <submittedName>
        <fullName evidence="2">Uncharacterized protein</fullName>
    </submittedName>
</protein>